<dbReference type="SUPFAM" id="SSF100920">
    <property type="entry name" value="Heat shock protein 70kD (HSP70), peptide-binding domain"/>
    <property type="match status" value="1"/>
</dbReference>
<dbReference type="OrthoDB" id="2401965at2759"/>
<dbReference type="AlphaFoldDB" id="A0A7R9A0Z7"/>
<evidence type="ECO:0000256" key="1">
    <source>
        <dbReference type="ARBA" id="ARBA00007381"/>
    </source>
</evidence>
<evidence type="ECO:0000313" key="5">
    <source>
        <dbReference type="Proteomes" id="UP000677054"/>
    </source>
</evidence>
<dbReference type="PANTHER" id="PTHR19375">
    <property type="entry name" value="HEAT SHOCK PROTEIN 70KDA"/>
    <property type="match status" value="1"/>
</dbReference>
<dbReference type="GO" id="GO:0140662">
    <property type="term" value="F:ATP-dependent protein folding chaperone"/>
    <property type="evidence" value="ECO:0007669"/>
    <property type="project" value="InterPro"/>
</dbReference>
<dbReference type="EMBL" id="CAJPEV010000465">
    <property type="protein sequence ID" value="CAG0885553.1"/>
    <property type="molecule type" value="Genomic_DNA"/>
</dbReference>
<evidence type="ECO:0000256" key="2">
    <source>
        <dbReference type="ARBA" id="ARBA00022741"/>
    </source>
</evidence>
<name>A0A7R9A0Z7_9CRUS</name>
<dbReference type="Gene3D" id="2.60.34.10">
    <property type="entry name" value="Substrate Binding Domain Of DNAk, Chain A, domain 1"/>
    <property type="match status" value="1"/>
</dbReference>
<reference evidence="4" key="1">
    <citation type="submission" date="2020-11" db="EMBL/GenBank/DDBJ databases">
        <authorList>
            <person name="Tran Van P."/>
        </authorList>
    </citation>
    <scope>NUCLEOTIDE SEQUENCE</scope>
</reference>
<dbReference type="Proteomes" id="UP000677054">
    <property type="component" value="Unassembled WGS sequence"/>
</dbReference>
<evidence type="ECO:0000313" key="4">
    <source>
        <dbReference type="EMBL" id="CAD7243610.1"/>
    </source>
</evidence>
<protein>
    <recommendedName>
        <fullName evidence="6">Heat shock protein 70</fullName>
    </recommendedName>
</protein>
<keyword evidence="3" id="KW-0067">ATP-binding</keyword>
<dbReference type="InterPro" id="IPR029047">
    <property type="entry name" value="HSP70_peptide-bd_sf"/>
</dbReference>
<accession>A0A7R9A0Z7</accession>
<proteinExistence type="inferred from homology"/>
<evidence type="ECO:0008006" key="6">
    <source>
        <dbReference type="Google" id="ProtNLM"/>
    </source>
</evidence>
<keyword evidence="5" id="KW-1185">Reference proteome</keyword>
<organism evidence="4">
    <name type="scientific">Darwinula stevensoni</name>
    <dbReference type="NCBI Taxonomy" id="69355"/>
    <lineage>
        <taxon>Eukaryota</taxon>
        <taxon>Metazoa</taxon>
        <taxon>Ecdysozoa</taxon>
        <taxon>Arthropoda</taxon>
        <taxon>Crustacea</taxon>
        <taxon>Oligostraca</taxon>
        <taxon>Ostracoda</taxon>
        <taxon>Podocopa</taxon>
        <taxon>Podocopida</taxon>
        <taxon>Darwinulocopina</taxon>
        <taxon>Darwinuloidea</taxon>
        <taxon>Darwinulidae</taxon>
        <taxon>Darwinula</taxon>
    </lineage>
</organism>
<keyword evidence="2" id="KW-0547">Nucleotide-binding</keyword>
<dbReference type="InterPro" id="IPR013126">
    <property type="entry name" value="Hsp_70_fam"/>
</dbReference>
<gene>
    <name evidence="4" type="ORF">DSTB1V02_LOCUS3526</name>
</gene>
<dbReference type="Pfam" id="PF00012">
    <property type="entry name" value="HSP70"/>
    <property type="match status" value="1"/>
</dbReference>
<dbReference type="GO" id="GO:0005524">
    <property type="term" value="F:ATP binding"/>
    <property type="evidence" value="ECO:0007669"/>
    <property type="project" value="UniProtKB-KW"/>
</dbReference>
<sequence length="73" mass="8107">MSNLLGRFELSGIRPLPQGYPQIEVTFDIDANRILNVSAAEMYSGCRKSMTITAPSTHIHTIVTDEDGIERLD</sequence>
<dbReference type="EMBL" id="LR899982">
    <property type="protein sequence ID" value="CAD7243610.1"/>
    <property type="molecule type" value="Genomic_DNA"/>
</dbReference>
<comment type="similarity">
    <text evidence="1">Belongs to the heat shock protein 70 family.</text>
</comment>
<evidence type="ECO:0000256" key="3">
    <source>
        <dbReference type="ARBA" id="ARBA00022840"/>
    </source>
</evidence>